<reference evidence="5 6" key="1">
    <citation type="submission" date="2021-12" db="EMBL/GenBank/DDBJ databases">
        <title>Genome sequencing of bacteria with rrn-lacking chromosome and rrn-plasmid.</title>
        <authorList>
            <person name="Anda M."/>
            <person name="Iwasaki W."/>
        </authorList>
    </citation>
    <scope>NUCLEOTIDE SEQUENCE [LARGE SCALE GENOMIC DNA]</scope>
    <source>
        <strain evidence="5 6">DSM 100852</strain>
    </source>
</reference>
<dbReference type="SUPFAM" id="SSF49785">
    <property type="entry name" value="Galactose-binding domain-like"/>
    <property type="match status" value="1"/>
</dbReference>
<feature type="signal peptide" evidence="1">
    <location>
        <begin position="1"/>
        <end position="22"/>
    </location>
</feature>
<evidence type="ECO:0008006" key="7">
    <source>
        <dbReference type="Google" id="ProtNLM"/>
    </source>
</evidence>
<sequence length="755" mass="85991">MRLFKLLFFSLCLSAISMTGMASPAGSGAKWISVAGFEHSPNQWYSLRKTVTLDRKPKKAPFKISADSKYWLWINGTLAVREGMVKRGPNPRDTYYDELDLAPYLKKGENTISALVWYFGKEGFSHKDSKRFGFYMSGQAGKIAVVSDGTWKIRRNEAYTTMKGGKAANYRLPESNVSYVATEEMSGWTGTGFDDSAWEQAEVVGPVGVAPWGRLVKRPIPQWKDFGLVKTKDWKREGNRVKLKLPYNMQFSFWVKVKAPAGKAVSVSTDTYSWLNDTPVRGQYITKEGIQSYEHLPWMSGHEIFIDLEEGVELLEAGYRETGYATEFDGDVVLNDPFMMKLKEKANSTLYVNMRDTYFDCPDRERAQWWGDLVLLMEESFYAMDNDAMNLSKKAIRELVDWQKPSGVLYSPIPAGNWDKELPQQMLAAIALGFRNYYTFTGDLETYTYVYPMVKKYLGLWNIQENGLVNFKGGGWNWSDWGGKIDAVLMEQAWMYMALDTYADIAEKAGHPADAQEARAKMARIKRYANRNLWTTEGYRSPEYKHGIDDRGNGLMVVAGIAGPDKYEKIAQILASVRNSSPYIDKYELEALYIMGKERQALKRTKQRYAKMVKSEYTTLWELFDLGNCSYNHGWSGGPMTMMYKYIAGLRPTVPGFKAFDVFPQAEGFNELECNVSTMRGEVKIDYEKSAEGVYMRLEVPKGSEARIRVPLSAGETKIKGKGRAEKTDGPKPDKYRYYKLPSGKWKISYTDTAI</sequence>
<dbReference type="RefSeq" id="WP_338394534.1">
    <property type="nucleotide sequence ID" value="NZ_AP025314.1"/>
</dbReference>
<feature type="chain" id="PRO_5043414918" description="Alpha-L-rhamnosidase" evidence="1">
    <location>
        <begin position="23"/>
        <end position="755"/>
    </location>
</feature>
<dbReference type="Gene3D" id="2.60.120.260">
    <property type="entry name" value="Galactose-binding domain-like"/>
    <property type="match status" value="1"/>
</dbReference>
<dbReference type="InterPro" id="IPR035396">
    <property type="entry name" value="Bac_rhamnosid6H"/>
</dbReference>
<dbReference type="PANTHER" id="PTHR34987:SF4">
    <property type="entry name" value="ALPHA-L-RHAMNOSIDASE C-TERMINAL DOMAIN-CONTAINING PROTEIN"/>
    <property type="match status" value="1"/>
</dbReference>
<dbReference type="Pfam" id="PF08531">
    <property type="entry name" value="Bac_rhamnosid_N"/>
    <property type="match status" value="1"/>
</dbReference>
<dbReference type="Pfam" id="PF17390">
    <property type="entry name" value="Bac_rhamnosid_C"/>
    <property type="match status" value="1"/>
</dbReference>
<name>A0AAU9CSA8_9BACT</name>
<dbReference type="GO" id="GO:0005975">
    <property type="term" value="P:carbohydrate metabolic process"/>
    <property type="evidence" value="ECO:0007669"/>
    <property type="project" value="InterPro"/>
</dbReference>
<protein>
    <recommendedName>
        <fullName evidence="7">Alpha-L-rhamnosidase</fullName>
    </recommendedName>
</protein>
<evidence type="ECO:0000256" key="1">
    <source>
        <dbReference type="SAM" id="SignalP"/>
    </source>
</evidence>
<feature type="domain" description="Alpha-L-rhamnosidase C-terminal" evidence="4">
    <location>
        <begin position="649"/>
        <end position="720"/>
    </location>
</feature>
<evidence type="ECO:0000259" key="2">
    <source>
        <dbReference type="Pfam" id="PF08531"/>
    </source>
</evidence>
<evidence type="ECO:0000313" key="6">
    <source>
        <dbReference type="Proteomes" id="UP001348817"/>
    </source>
</evidence>
<dbReference type="Pfam" id="PF17389">
    <property type="entry name" value="Bac_rhamnosid6H"/>
    <property type="match status" value="1"/>
</dbReference>
<dbReference type="SUPFAM" id="SSF48208">
    <property type="entry name" value="Six-hairpin glycosidases"/>
    <property type="match status" value="1"/>
</dbReference>
<proteinExistence type="predicted"/>
<dbReference type="AlphaFoldDB" id="A0AAU9CSA8"/>
<dbReference type="Proteomes" id="UP001348817">
    <property type="component" value="Chromosome"/>
</dbReference>
<organism evidence="5 6">
    <name type="scientific">Fulvitalea axinellae</name>
    <dbReference type="NCBI Taxonomy" id="1182444"/>
    <lineage>
        <taxon>Bacteria</taxon>
        <taxon>Pseudomonadati</taxon>
        <taxon>Bacteroidota</taxon>
        <taxon>Cytophagia</taxon>
        <taxon>Cytophagales</taxon>
        <taxon>Persicobacteraceae</taxon>
        <taxon>Fulvitalea</taxon>
    </lineage>
</organism>
<dbReference type="InterPro" id="IPR013737">
    <property type="entry name" value="Bac_rhamnosid_N"/>
</dbReference>
<keyword evidence="6" id="KW-1185">Reference proteome</keyword>
<dbReference type="PANTHER" id="PTHR34987">
    <property type="entry name" value="C, PUTATIVE (AFU_ORTHOLOGUE AFUA_3G02880)-RELATED"/>
    <property type="match status" value="1"/>
</dbReference>
<dbReference type="EMBL" id="AP025314">
    <property type="protein sequence ID" value="BDD09324.1"/>
    <property type="molecule type" value="Genomic_DNA"/>
</dbReference>
<feature type="domain" description="Alpha-L-rhamnosidase six-hairpin glycosidase" evidence="3">
    <location>
        <begin position="335"/>
        <end position="647"/>
    </location>
</feature>
<dbReference type="KEGG" id="fax:FUAX_17560"/>
<dbReference type="InterPro" id="IPR008979">
    <property type="entry name" value="Galactose-bd-like_sf"/>
</dbReference>
<dbReference type="Gene3D" id="2.60.420.10">
    <property type="entry name" value="Maltose phosphorylase, domain 3"/>
    <property type="match status" value="1"/>
</dbReference>
<dbReference type="InterPro" id="IPR035398">
    <property type="entry name" value="Bac_rhamnosid_C"/>
</dbReference>
<keyword evidence="1" id="KW-0732">Signal</keyword>
<dbReference type="InterPro" id="IPR008928">
    <property type="entry name" value="6-hairpin_glycosidase_sf"/>
</dbReference>
<feature type="domain" description="Bacterial alpha-L-rhamnosidase N-terminal" evidence="2">
    <location>
        <begin position="58"/>
        <end position="204"/>
    </location>
</feature>
<evidence type="ECO:0000313" key="5">
    <source>
        <dbReference type="EMBL" id="BDD09324.1"/>
    </source>
</evidence>
<evidence type="ECO:0000259" key="3">
    <source>
        <dbReference type="Pfam" id="PF17389"/>
    </source>
</evidence>
<gene>
    <name evidence="5" type="ORF">FUAX_17560</name>
</gene>
<dbReference type="Gene3D" id="1.50.10.10">
    <property type="match status" value="1"/>
</dbReference>
<evidence type="ECO:0000259" key="4">
    <source>
        <dbReference type="Pfam" id="PF17390"/>
    </source>
</evidence>
<dbReference type="InterPro" id="IPR012341">
    <property type="entry name" value="6hp_glycosidase-like_sf"/>
</dbReference>
<accession>A0AAU9CSA8</accession>